<dbReference type="GO" id="GO:0016787">
    <property type="term" value="F:hydrolase activity"/>
    <property type="evidence" value="ECO:0007669"/>
    <property type="project" value="UniProtKB-KW"/>
</dbReference>
<dbReference type="Gene3D" id="3.40.50.850">
    <property type="entry name" value="Isochorismatase-like"/>
    <property type="match status" value="1"/>
</dbReference>
<dbReference type="AlphaFoldDB" id="A0A7I7XEG6"/>
<dbReference type="InterPro" id="IPR000868">
    <property type="entry name" value="Isochorismatase-like_dom"/>
</dbReference>
<keyword evidence="1 3" id="KW-0378">Hydrolase</keyword>
<proteinExistence type="predicted"/>
<sequence>MNALTEPHYRCAALLTIDVQRDTLDGQPLEVPGTSAAVPRISALCNAFRSAGRPIVHVVRIYRPDGSNAEPVRRDLVTGPTPVLHAGHPGHQLAPTVAPSDTTLDDDLLLAGDLQSLGPDEVVMYKPRWGAFFDTALHTHLQARRVDTVVIAGCNYPNCPRTTIYQASERDYRIILVTDAISGLYDRGVAEMQGIGVRLSPAADVIAAMEGAQS</sequence>
<organism evidence="3 4">
    <name type="scientific">Mycolicibacterium madagascariense</name>
    <dbReference type="NCBI Taxonomy" id="212765"/>
    <lineage>
        <taxon>Bacteria</taxon>
        <taxon>Bacillati</taxon>
        <taxon>Actinomycetota</taxon>
        <taxon>Actinomycetes</taxon>
        <taxon>Mycobacteriales</taxon>
        <taxon>Mycobacteriaceae</taxon>
        <taxon>Mycolicibacterium</taxon>
    </lineage>
</organism>
<dbReference type="Proteomes" id="UP000466517">
    <property type="component" value="Chromosome"/>
</dbReference>
<keyword evidence="4" id="KW-1185">Reference proteome</keyword>
<evidence type="ECO:0000313" key="3">
    <source>
        <dbReference type="EMBL" id="BBZ27268.1"/>
    </source>
</evidence>
<evidence type="ECO:0000256" key="1">
    <source>
        <dbReference type="ARBA" id="ARBA00022801"/>
    </source>
</evidence>
<dbReference type="InterPro" id="IPR036380">
    <property type="entry name" value="Isochorismatase-like_sf"/>
</dbReference>
<evidence type="ECO:0000313" key="4">
    <source>
        <dbReference type="Proteomes" id="UP000466517"/>
    </source>
</evidence>
<feature type="domain" description="Isochorismatase-like" evidence="2">
    <location>
        <begin position="12"/>
        <end position="186"/>
    </location>
</feature>
<name>A0A7I7XEG6_9MYCO</name>
<dbReference type="KEGG" id="mmag:MMAD_15630"/>
<reference evidence="3 4" key="1">
    <citation type="journal article" date="2019" name="Emerg. Microbes Infect.">
        <title>Comprehensive subspecies identification of 175 nontuberculous mycobacteria species based on 7547 genomic profiles.</title>
        <authorList>
            <person name="Matsumoto Y."/>
            <person name="Kinjo T."/>
            <person name="Motooka D."/>
            <person name="Nabeya D."/>
            <person name="Jung N."/>
            <person name="Uechi K."/>
            <person name="Horii T."/>
            <person name="Iida T."/>
            <person name="Fujita J."/>
            <person name="Nakamura S."/>
        </authorList>
    </citation>
    <scope>NUCLEOTIDE SEQUENCE [LARGE SCALE GENOMIC DNA]</scope>
    <source>
        <strain evidence="3 4">JCM 13574</strain>
    </source>
</reference>
<dbReference type="SUPFAM" id="SSF52499">
    <property type="entry name" value="Isochorismatase-like hydrolases"/>
    <property type="match status" value="1"/>
</dbReference>
<dbReference type="EMBL" id="AP022610">
    <property type="protein sequence ID" value="BBZ27268.1"/>
    <property type="molecule type" value="Genomic_DNA"/>
</dbReference>
<evidence type="ECO:0000259" key="2">
    <source>
        <dbReference type="Pfam" id="PF00857"/>
    </source>
</evidence>
<accession>A0A7I7XEG6</accession>
<dbReference type="RefSeq" id="WP_163734839.1">
    <property type="nucleotide sequence ID" value="NZ_AP022610.1"/>
</dbReference>
<gene>
    <name evidence="3" type="ORF">MMAD_15630</name>
</gene>
<dbReference type="CDD" id="cd00431">
    <property type="entry name" value="cysteine_hydrolases"/>
    <property type="match status" value="1"/>
</dbReference>
<protein>
    <submittedName>
        <fullName evidence="3">Hypothetical isochorismatase hydrolase</fullName>
    </submittedName>
</protein>
<dbReference type="Pfam" id="PF00857">
    <property type="entry name" value="Isochorismatase"/>
    <property type="match status" value="1"/>
</dbReference>
<dbReference type="PANTHER" id="PTHR43540">
    <property type="entry name" value="PEROXYUREIDOACRYLATE/UREIDOACRYLATE AMIDOHYDROLASE-RELATED"/>
    <property type="match status" value="1"/>
</dbReference>
<dbReference type="InterPro" id="IPR050272">
    <property type="entry name" value="Isochorismatase-like_hydrls"/>
</dbReference>